<dbReference type="EMBL" id="KZ613504">
    <property type="protein sequence ID" value="PMD16714.1"/>
    <property type="molecule type" value="Genomic_DNA"/>
</dbReference>
<evidence type="ECO:0000313" key="3">
    <source>
        <dbReference type="Proteomes" id="UP000235672"/>
    </source>
</evidence>
<keyword evidence="3" id="KW-1185">Reference proteome</keyword>
<dbReference type="Proteomes" id="UP000235672">
    <property type="component" value="Unassembled WGS sequence"/>
</dbReference>
<feature type="transmembrane region" description="Helical" evidence="1">
    <location>
        <begin position="255"/>
        <end position="288"/>
    </location>
</feature>
<dbReference type="AlphaFoldDB" id="A0A2J6PRQ9"/>
<keyword evidence="1" id="KW-1133">Transmembrane helix</keyword>
<feature type="transmembrane region" description="Helical" evidence="1">
    <location>
        <begin position="356"/>
        <end position="375"/>
    </location>
</feature>
<gene>
    <name evidence="2" type="ORF">NA56DRAFT_649275</name>
</gene>
<reference evidence="2 3" key="1">
    <citation type="submission" date="2016-05" db="EMBL/GenBank/DDBJ databases">
        <title>A degradative enzymes factory behind the ericoid mycorrhizal symbiosis.</title>
        <authorList>
            <consortium name="DOE Joint Genome Institute"/>
            <person name="Martino E."/>
            <person name="Morin E."/>
            <person name="Grelet G."/>
            <person name="Kuo A."/>
            <person name="Kohler A."/>
            <person name="Daghino S."/>
            <person name="Barry K."/>
            <person name="Choi C."/>
            <person name="Cichocki N."/>
            <person name="Clum A."/>
            <person name="Copeland A."/>
            <person name="Hainaut M."/>
            <person name="Haridas S."/>
            <person name="Labutti K."/>
            <person name="Lindquist E."/>
            <person name="Lipzen A."/>
            <person name="Khouja H.-R."/>
            <person name="Murat C."/>
            <person name="Ohm R."/>
            <person name="Olson A."/>
            <person name="Spatafora J."/>
            <person name="Veneault-Fourrey C."/>
            <person name="Henrissat B."/>
            <person name="Grigoriev I."/>
            <person name="Martin F."/>
            <person name="Perotto S."/>
        </authorList>
    </citation>
    <scope>NUCLEOTIDE SEQUENCE [LARGE SCALE GENOMIC DNA]</scope>
    <source>
        <strain evidence="2 3">UAMH 7357</strain>
    </source>
</reference>
<evidence type="ECO:0000313" key="2">
    <source>
        <dbReference type="EMBL" id="PMD16714.1"/>
    </source>
</evidence>
<keyword evidence="1" id="KW-0472">Membrane</keyword>
<dbReference type="OrthoDB" id="2847781at2759"/>
<organism evidence="2 3">
    <name type="scientific">Hyaloscypha hepaticicola</name>
    <dbReference type="NCBI Taxonomy" id="2082293"/>
    <lineage>
        <taxon>Eukaryota</taxon>
        <taxon>Fungi</taxon>
        <taxon>Dikarya</taxon>
        <taxon>Ascomycota</taxon>
        <taxon>Pezizomycotina</taxon>
        <taxon>Leotiomycetes</taxon>
        <taxon>Helotiales</taxon>
        <taxon>Hyaloscyphaceae</taxon>
        <taxon>Hyaloscypha</taxon>
    </lineage>
</organism>
<proteinExistence type="predicted"/>
<sequence length="392" mass="44471">MEPPTTNPGTIPASSQVSWETAFWTLVPLAVNVMAQPCGRILGRDTRYWTYLRCLPIMCAADSLSIIVRLGIYGSGFLAKRGVRLPFWESLKLVIHHRFHDENEDEDAEGIRAMGRTTWLRWLFFIFGTLTPAIKLLAFVGTPWTKAWGTMFLVSFILVEALVVLSWWGGRQGSPLHDPGIELELNSIEVRLDAIDKTLYFGALTAHSLVLFWLVLDLWPDTDNVIRHYLLYFIHTTWAQTVVGKLYFSVGKLIVLSLLLLCMFSTFSALEVISIILVWLCFCIALSWETKIPVSMILNRMLVVDFGYFIGLFVVPIIFFFVLENICSKYPSVGEHFSSRKIDTESVNTVGRSEGVLIFVSFLYTVVLCICWYAFRYNPAGTVNPGWTSVFG</sequence>
<keyword evidence="1" id="KW-0812">Transmembrane</keyword>
<feature type="transmembrane region" description="Helical" evidence="1">
    <location>
        <begin position="198"/>
        <end position="216"/>
    </location>
</feature>
<feature type="transmembrane region" description="Helical" evidence="1">
    <location>
        <begin position="308"/>
        <end position="327"/>
    </location>
</feature>
<feature type="transmembrane region" description="Helical" evidence="1">
    <location>
        <begin position="122"/>
        <end position="141"/>
    </location>
</feature>
<feature type="transmembrane region" description="Helical" evidence="1">
    <location>
        <begin position="147"/>
        <end position="168"/>
    </location>
</feature>
<feature type="transmembrane region" description="Helical" evidence="1">
    <location>
        <begin position="228"/>
        <end position="248"/>
    </location>
</feature>
<accession>A0A2J6PRQ9</accession>
<name>A0A2J6PRQ9_9HELO</name>
<evidence type="ECO:0000256" key="1">
    <source>
        <dbReference type="SAM" id="Phobius"/>
    </source>
</evidence>
<protein>
    <submittedName>
        <fullName evidence="2">Uncharacterized protein</fullName>
    </submittedName>
</protein>